<evidence type="ECO:0000313" key="2">
    <source>
        <dbReference type="Proteomes" id="UP000289738"/>
    </source>
</evidence>
<keyword evidence="2" id="KW-1185">Reference proteome</keyword>
<gene>
    <name evidence="1" type="ORF">Ahy_A03g012333</name>
</gene>
<reference evidence="1 2" key="1">
    <citation type="submission" date="2019-01" db="EMBL/GenBank/DDBJ databases">
        <title>Sequencing of cultivated peanut Arachis hypogaea provides insights into genome evolution and oil improvement.</title>
        <authorList>
            <person name="Chen X."/>
        </authorList>
    </citation>
    <scope>NUCLEOTIDE SEQUENCE [LARGE SCALE GENOMIC DNA]</scope>
    <source>
        <strain evidence="2">cv. Fuhuasheng</strain>
        <tissue evidence="1">Leaves</tissue>
    </source>
</reference>
<proteinExistence type="predicted"/>
<protein>
    <submittedName>
        <fullName evidence="1">Uncharacterized protein</fullName>
    </submittedName>
</protein>
<dbReference type="Proteomes" id="UP000289738">
    <property type="component" value="Chromosome A03"/>
</dbReference>
<dbReference type="AlphaFoldDB" id="A0A445DT30"/>
<evidence type="ECO:0000313" key="1">
    <source>
        <dbReference type="EMBL" id="RYR66348.1"/>
    </source>
</evidence>
<dbReference type="EMBL" id="SDMP01000003">
    <property type="protein sequence ID" value="RYR66348.1"/>
    <property type="molecule type" value="Genomic_DNA"/>
</dbReference>
<organism evidence="1 2">
    <name type="scientific">Arachis hypogaea</name>
    <name type="common">Peanut</name>
    <dbReference type="NCBI Taxonomy" id="3818"/>
    <lineage>
        <taxon>Eukaryota</taxon>
        <taxon>Viridiplantae</taxon>
        <taxon>Streptophyta</taxon>
        <taxon>Embryophyta</taxon>
        <taxon>Tracheophyta</taxon>
        <taxon>Spermatophyta</taxon>
        <taxon>Magnoliopsida</taxon>
        <taxon>eudicotyledons</taxon>
        <taxon>Gunneridae</taxon>
        <taxon>Pentapetalae</taxon>
        <taxon>rosids</taxon>
        <taxon>fabids</taxon>
        <taxon>Fabales</taxon>
        <taxon>Fabaceae</taxon>
        <taxon>Papilionoideae</taxon>
        <taxon>50 kb inversion clade</taxon>
        <taxon>dalbergioids sensu lato</taxon>
        <taxon>Dalbergieae</taxon>
        <taxon>Pterocarpus clade</taxon>
        <taxon>Arachis</taxon>
    </lineage>
</organism>
<accession>A0A445DT30</accession>
<name>A0A445DT30_ARAHY</name>
<sequence length="153" mass="17485">MSASVAAAASHAFDTTRTRSQCTVLPKVLIFFLVSRDWGDEDKLIWNYLEDGSYLNKNQLKIDIIFSFIWFLITSLHDEIVASELVTEMGYFLMNGGTQEVVFFSVEGMRLKEMEANLTWKCSTSTGSRLRWAKEGKEKAPNTLQLRNKEESN</sequence>
<comment type="caution">
    <text evidence="1">The sequence shown here is derived from an EMBL/GenBank/DDBJ whole genome shotgun (WGS) entry which is preliminary data.</text>
</comment>